<comment type="caution">
    <text evidence="1">The sequence shown here is derived from an EMBL/GenBank/DDBJ whole genome shotgun (WGS) entry which is preliminary data.</text>
</comment>
<evidence type="ECO:0000313" key="2">
    <source>
        <dbReference type="Proteomes" id="UP001162992"/>
    </source>
</evidence>
<dbReference type="EMBL" id="CM055108">
    <property type="protein sequence ID" value="KAJ7524427.1"/>
    <property type="molecule type" value="Genomic_DNA"/>
</dbReference>
<keyword evidence="2" id="KW-1185">Reference proteome</keyword>
<proteinExistence type="predicted"/>
<gene>
    <name evidence="1" type="ORF">O6H91_17G004500</name>
</gene>
<sequence>MNASDPYLQKQMKRKKMLKKRWTMLGLGVIILLVTVVLLAVGLSRKKTKTADSNPQADSETIRSVCNSTNYPDTCVATLSAYDGAGNASAKDLVGIAMNIALQGVNTSLQLVETFLKLEQNVTINAALQDCLDNLANAIDQINISLSHFSSFSLTTLLETLTEIQTSMSSALTFQTTCNEDGFAGITGDSSDEIGRDGEYVKQLLSNALALSNILSSLENELSQWKHAIPSRRLLSVPHDEPIPLSDVAASFPEWVSHGSRKLLQANISILPNVTVAHDGSGQFVRIQDAVNAAPNKSSSYYVIKIKAGIYNESVTIPKTVTNLMLVGDGAEKTIITGSKNVGQPGITTFNSATVVVEGNGFLARNLTIQNTAGAAMHQAVALRVSADQVVLYGCSLAGYQDTLYTHTLRQFYKECTISGTVDFIFGNSAAIFQDCTLVARVPLAGQQNTFTAQGRLDKFQNTGLSFHRCNVGGTPDLQRAIMNYTTFLGRPWKIYSRTAFMLSSLSSVVDPTGWLEWNGAPVVPGTLFYGEYNNIGAGAATSKRVNWSTVMNENQAEKFTVSSLIQGNNWIPTTQISFIGALS</sequence>
<name>A0ACC2B3T6_DIPCM</name>
<dbReference type="Proteomes" id="UP001162992">
    <property type="component" value="Chromosome 17"/>
</dbReference>
<reference evidence="2" key="1">
    <citation type="journal article" date="2024" name="Proc. Natl. Acad. Sci. U.S.A.">
        <title>Extraordinary preservation of gene collinearity over three hundred million years revealed in homosporous lycophytes.</title>
        <authorList>
            <person name="Li C."/>
            <person name="Wickell D."/>
            <person name="Kuo L.Y."/>
            <person name="Chen X."/>
            <person name="Nie B."/>
            <person name="Liao X."/>
            <person name="Peng D."/>
            <person name="Ji J."/>
            <person name="Jenkins J."/>
            <person name="Williams M."/>
            <person name="Shu S."/>
            <person name="Plott C."/>
            <person name="Barry K."/>
            <person name="Rajasekar S."/>
            <person name="Grimwood J."/>
            <person name="Han X."/>
            <person name="Sun S."/>
            <person name="Hou Z."/>
            <person name="He W."/>
            <person name="Dai G."/>
            <person name="Sun C."/>
            <person name="Schmutz J."/>
            <person name="Leebens-Mack J.H."/>
            <person name="Li F.W."/>
            <person name="Wang L."/>
        </authorList>
    </citation>
    <scope>NUCLEOTIDE SEQUENCE [LARGE SCALE GENOMIC DNA]</scope>
    <source>
        <strain evidence="2">cv. PW_Plant_1</strain>
    </source>
</reference>
<evidence type="ECO:0000313" key="1">
    <source>
        <dbReference type="EMBL" id="KAJ7524427.1"/>
    </source>
</evidence>
<accession>A0ACC2B3T6</accession>
<organism evidence="1 2">
    <name type="scientific">Diphasiastrum complanatum</name>
    <name type="common">Issler's clubmoss</name>
    <name type="synonym">Lycopodium complanatum</name>
    <dbReference type="NCBI Taxonomy" id="34168"/>
    <lineage>
        <taxon>Eukaryota</taxon>
        <taxon>Viridiplantae</taxon>
        <taxon>Streptophyta</taxon>
        <taxon>Embryophyta</taxon>
        <taxon>Tracheophyta</taxon>
        <taxon>Lycopodiopsida</taxon>
        <taxon>Lycopodiales</taxon>
        <taxon>Lycopodiaceae</taxon>
        <taxon>Lycopodioideae</taxon>
        <taxon>Diphasiastrum</taxon>
    </lineage>
</organism>
<protein>
    <submittedName>
        <fullName evidence="1">Uncharacterized protein</fullName>
    </submittedName>
</protein>